<dbReference type="GO" id="GO:0019221">
    <property type="term" value="P:cytokine-mediated signaling pathway"/>
    <property type="evidence" value="ECO:0007669"/>
    <property type="project" value="TreeGrafter"/>
</dbReference>
<gene>
    <name evidence="6" type="ORF">J0S82_007436</name>
</gene>
<dbReference type="InterPro" id="IPR050412">
    <property type="entry name" value="Ig-like_Receptors_ImmuneReg"/>
</dbReference>
<dbReference type="Proteomes" id="UP000700334">
    <property type="component" value="Unassembled WGS sequence"/>
</dbReference>
<dbReference type="PANTHER" id="PTHR11738">
    <property type="entry name" value="MHC CLASS I NK CELL RECEPTOR"/>
    <property type="match status" value="1"/>
</dbReference>
<dbReference type="FunFam" id="2.60.40.10:FF:000049">
    <property type="entry name" value="Leukocyte immunoglobulin-like receptor subfamily B member 1"/>
    <property type="match status" value="1"/>
</dbReference>
<feature type="compositionally biased region" description="Basic and acidic residues" evidence="4">
    <location>
        <begin position="1"/>
        <end position="10"/>
    </location>
</feature>
<accession>A0A8J6DW70</accession>
<evidence type="ECO:0000259" key="5">
    <source>
        <dbReference type="Pfam" id="PF00047"/>
    </source>
</evidence>
<feature type="region of interest" description="Disordered" evidence="4">
    <location>
        <begin position="1"/>
        <end position="29"/>
    </location>
</feature>
<protein>
    <recommendedName>
        <fullName evidence="5">Immunoglobulin-like beta-sandwich domain-containing protein</fullName>
    </recommendedName>
</protein>
<proteinExistence type="predicted"/>
<evidence type="ECO:0000256" key="3">
    <source>
        <dbReference type="ARBA" id="ARBA00023319"/>
    </source>
</evidence>
<keyword evidence="3" id="KW-0393">Immunoglobulin domain</keyword>
<evidence type="ECO:0000313" key="6">
    <source>
        <dbReference type="EMBL" id="KAG8520568.1"/>
    </source>
</evidence>
<comment type="caution">
    <text evidence="6">The sequence shown here is derived from an EMBL/GenBank/DDBJ whole genome shotgun (WGS) entry which is preliminary data.</text>
</comment>
<dbReference type="Gene3D" id="2.60.40.10">
    <property type="entry name" value="Immunoglobulins"/>
    <property type="match status" value="1"/>
</dbReference>
<organism evidence="6 7">
    <name type="scientific">Galemys pyrenaicus</name>
    <name type="common">Iberian desman</name>
    <name type="synonym">Pyrenean desman</name>
    <dbReference type="NCBI Taxonomy" id="202257"/>
    <lineage>
        <taxon>Eukaryota</taxon>
        <taxon>Metazoa</taxon>
        <taxon>Chordata</taxon>
        <taxon>Craniata</taxon>
        <taxon>Vertebrata</taxon>
        <taxon>Euteleostomi</taxon>
        <taxon>Mammalia</taxon>
        <taxon>Eutheria</taxon>
        <taxon>Laurasiatheria</taxon>
        <taxon>Eulipotyphla</taxon>
        <taxon>Talpidae</taxon>
        <taxon>Galemys</taxon>
    </lineage>
</organism>
<keyword evidence="1" id="KW-0732">Signal</keyword>
<feature type="domain" description="Immunoglobulin-like beta-sandwich" evidence="5">
    <location>
        <begin position="5"/>
        <end position="56"/>
    </location>
</feature>
<sequence length="90" mass="9645">MFVLTHEDGVRTAQNRSSTPQGNGRQATFHVPHVSPTQAGAYQCYGTSRSSPHLWSHPSDQLQLEVKGEDAPHAFLGTSCPGGGWREGGS</sequence>
<dbReference type="EMBL" id="JAGFMF010011562">
    <property type="protein sequence ID" value="KAG8520568.1"/>
    <property type="molecule type" value="Genomic_DNA"/>
</dbReference>
<dbReference type="GO" id="GO:0005886">
    <property type="term" value="C:plasma membrane"/>
    <property type="evidence" value="ECO:0007669"/>
    <property type="project" value="TreeGrafter"/>
</dbReference>
<keyword evidence="2" id="KW-1015">Disulfide bond</keyword>
<dbReference type="Pfam" id="PF00047">
    <property type="entry name" value="ig"/>
    <property type="match status" value="1"/>
</dbReference>
<dbReference type="SUPFAM" id="SSF48726">
    <property type="entry name" value="Immunoglobulin"/>
    <property type="match status" value="1"/>
</dbReference>
<dbReference type="GO" id="GO:0032396">
    <property type="term" value="F:inhibitory MHC class I receptor activity"/>
    <property type="evidence" value="ECO:0007669"/>
    <property type="project" value="TreeGrafter"/>
</dbReference>
<dbReference type="AlphaFoldDB" id="A0A8J6DW70"/>
<reference evidence="6" key="1">
    <citation type="journal article" date="2021" name="Evol. Appl.">
        <title>The genome of the Pyrenean desman and the effects of bottlenecks and inbreeding on the genomic landscape of an endangered species.</title>
        <authorList>
            <person name="Escoda L."/>
            <person name="Castresana J."/>
        </authorList>
    </citation>
    <scope>NUCLEOTIDE SEQUENCE</scope>
    <source>
        <strain evidence="6">IBE-C5619</strain>
    </source>
</reference>
<dbReference type="PANTHER" id="PTHR11738:SF172">
    <property type="entry name" value="IG-LIKE DOMAIN-CONTAINING PROTEIN"/>
    <property type="match status" value="1"/>
</dbReference>
<evidence type="ECO:0000256" key="2">
    <source>
        <dbReference type="ARBA" id="ARBA00023157"/>
    </source>
</evidence>
<dbReference type="OrthoDB" id="9806481at2759"/>
<evidence type="ECO:0000256" key="4">
    <source>
        <dbReference type="SAM" id="MobiDB-lite"/>
    </source>
</evidence>
<evidence type="ECO:0000256" key="1">
    <source>
        <dbReference type="ARBA" id="ARBA00022729"/>
    </source>
</evidence>
<name>A0A8J6DW70_GALPY</name>
<feature type="compositionally biased region" description="Polar residues" evidence="4">
    <location>
        <begin position="12"/>
        <end position="26"/>
    </location>
</feature>
<dbReference type="GO" id="GO:0002764">
    <property type="term" value="P:immune response-regulating signaling pathway"/>
    <property type="evidence" value="ECO:0007669"/>
    <property type="project" value="TreeGrafter"/>
</dbReference>
<dbReference type="InterPro" id="IPR013151">
    <property type="entry name" value="Immunoglobulin_dom"/>
</dbReference>
<dbReference type="InterPro" id="IPR013783">
    <property type="entry name" value="Ig-like_fold"/>
</dbReference>
<dbReference type="InterPro" id="IPR036179">
    <property type="entry name" value="Ig-like_dom_sf"/>
</dbReference>
<evidence type="ECO:0000313" key="7">
    <source>
        <dbReference type="Proteomes" id="UP000700334"/>
    </source>
</evidence>
<keyword evidence="7" id="KW-1185">Reference proteome</keyword>